<dbReference type="PANTHER" id="PTHR46825">
    <property type="entry name" value="D-ALANYL-D-ALANINE-CARBOXYPEPTIDASE/ENDOPEPTIDASE AMPH"/>
    <property type="match status" value="1"/>
</dbReference>
<dbReference type="Gene3D" id="3.40.710.10">
    <property type="entry name" value="DD-peptidase/beta-lactamase superfamily"/>
    <property type="match status" value="1"/>
</dbReference>
<dbReference type="Pfam" id="PF00144">
    <property type="entry name" value="Beta-lactamase"/>
    <property type="match status" value="1"/>
</dbReference>
<dbReference type="InterPro" id="IPR001466">
    <property type="entry name" value="Beta-lactam-related"/>
</dbReference>
<dbReference type="KEGG" id="spir:CWM47_34905"/>
<evidence type="ECO:0000259" key="1">
    <source>
        <dbReference type="Pfam" id="PF00144"/>
    </source>
</evidence>
<dbReference type="Proteomes" id="UP000232883">
    <property type="component" value="Chromosome"/>
</dbReference>
<dbReference type="PANTHER" id="PTHR46825:SF9">
    <property type="entry name" value="BETA-LACTAMASE-RELATED DOMAIN-CONTAINING PROTEIN"/>
    <property type="match status" value="1"/>
</dbReference>
<evidence type="ECO:0000313" key="3">
    <source>
        <dbReference type="Proteomes" id="UP000232883"/>
    </source>
</evidence>
<proteinExistence type="predicted"/>
<dbReference type="AlphaFoldDB" id="A0A2K8Z9Q2"/>
<feature type="domain" description="Beta-lactamase-related" evidence="1">
    <location>
        <begin position="28"/>
        <end position="347"/>
    </location>
</feature>
<dbReference type="InterPro" id="IPR050491">
    <property type="entry name" value="AmpC-like"/>
</dbReference>
<protein>
    <recommendedName>
        <fullName evidence="1">Beta-lactamase-related domain-containing protein</fullName>
    </recommendedName>
</protein>
<dbReference type="OrthoDB" id="9793489at2"/>
<gene>
    <name evidence="2" type="ORF">CWM47_34905</name>
</gene>
<dbReference type="SUPFAM" id="SSF56601">
    <property type="entry name" value="beta-lactamase/transpeptidase-like"/>
    <property type="match status" value="1"/>
</dbReference>
<accession>A0A2K8Z9Q2</accession>
<dbReference type="InterPro" id="IPR012338">
    <property type="entry name" value="Beta-lactam/transpept-like"/>
</dbReference>
<keyword evidence="3" id="KW-1185">Reference proteome</keyword>
<dbReference type="RefSeq" id="WP_100993127.1">
    <property type="nucleotide sequence ID" value="NZ_CP025096.1"/>
</dbReference>
<evidence type="ECO:0000313" key="2">
    <source>
        <dbReference type="EMBL" id="AUD06587.1"/>
    </source>
</evidence>
<organism evidence="2 3">
    <name type="scientific">Spirosoma pollinicola</name>
    <dbReference type="NCBI Taxonomy" id="2057025"/>
    <lineage>
        <taxon>Bacteria</taxon>
        <taxon>Pseudomonadati</taxon>
        <taxon>Bacteroidota</taxon>
        <taxon>Cytophagia</taxon>
        <taxon>Cytophagales</taxon>
        <taxon>Cytophagaceae</taxon>
        <taxon>Spirosoma</taxon>
    </lineage>
</organism>
<sequence length="357" mass="40823">MNVFRKYLIIILFTLIGHPDLFAQVNSVDSLVQAYVKEHQFSGTLMVQLKGKLIYQNSFGLANRSFDIPIHQHTAFRIASITKLFTSVIVMQLYQEGKIDLDQSIHTYLPNLTDEKSFQIKIHHLLNHTYGIDNIENRGIENIQNPYTVDELLSKYYNNPLKYSPGTHFEYNNGDFLMLGKIIENVCHRPYPEVLTERILTPLHLKETGILIDQRVIKQLASTYSLNPKTNQLYNDIPYYIENFFTAGAMYSTVDDVLTFANALLANKLLKPATLALLLTASPKLDSYGYGLWIRKYTVEGKTYTVAERPGRIAGANALLSHLQEEDLTIVSLSNTNATNHEHFHNEIRKSLGIRVW</sequence>
<reference evidence="2 3" key="1">
    <citation type="submission" date="2017-11" db="EMBL/GenBank/DDBJ databases">
        <title>Taxonomic description and genome sequences of Spirosoma HA7 sp. nov., isolated from pollen microhabitat of Corylus avellana.</title>
        <authorList>
            <person name="Ambika Manirajan B."/>
            <person name="Suarez C."/>
            <person name="Ratering S."/>
            <person name="Geissler-Plaum R."/>
            <person name="Cardinale M."/>
            <person name="Sylvia S."/>
        </authorList>
    </citation>
    <scope>NUCLEOTIDE SEQUENCE [LARGE SCALE GENOMIC DNA]</scope>
    <source>
        <strain evidence="2 3">HA7</strain>
    </source>
</reference>
<dbReference type="EMBL" id="CP025096">
    <property type="protein sequence ID" value="AUD06587.1"/>
    <property type="molecule type" value="Genomic_DNA"/>
</dbReference>
<name>A0A2K8Z9Q2_9BACT</name>